<keyword evidence="3" id="KW-1185">Reference proteome</keyword>
<reference evidence="2 3" key="1">
    <citation type="submission" date="2018-06" db="EMBL/GenBank/DDBJ databases">
        <title>Genomic Encyclopedia of Type Strains, Phase III (KMG-III): the genomes of soil and plant-associated and newly described type strains.</title>
        <authorList>
            <person name="Whitman W."/>
        </authorList>
    </citation>
    <scope>NUCLEOTIDE SEQUENCE [LARGE SCALE GENOMIC DNA]</scope>
    <source>
        <strain evidence="2 3">ORS 1419</strain>
    </source>
</reference>
<evidence type="ECO:0000256" key="1">
    <source>
        <dbReference type="SAM" id="SignalP"/>
    </source>
</evidence>
<dbReference type="Proteomes" id="UP000247454">
    <property type="component" value="Unassembled WGS sequence"/>
</dbReference>
<organism evidence="2 3">
    <name type="scientific">Phyllobacterium leguminum</name>
    <dbReference type="NCBI Taxonomy" id="314237"/>
    <lineage>
        <taxon>Bacteria</taxon>
        <taxon>Pseudomonadati</taxon>
        <taxon>Pseudomonadota</taxon>
        <taxon>Alphaproteobacteria</taxon>
        <taxon>Hyphomicrobiales</taxon>
        <taxon>Phyllobacteriaceae</taxon>
        <taxon>Phyllobacterium</taxon>
    </lineage>
</organism>
<accession>A0A318T0J1</accession>
<evidence type="ECO:0008006" key="4">
    <source>
        <dbReference type="Google" id="ProtNLM"/>
    </source>
</evidence>
<feature type="chain" id="PRO_5016405193" description="DUF945 domain-containing protein" evidence="1">
    <location>
        <begin position="31"/>
        <end position="399"/>
    </location>
</feature>
<protein>
    <recommendedName>
        <fullName evidence="4">DUF945 domain-containing protein</fullName>
    </recommendedName>
</protein>
<keyword evidence="1" id="KW-0732">Signal</keyword>
<gene>
    <name evidence="2" type="ORF">C7477_11548</name>
</gene>
<feature type="signal peptide" evidence="1">
    <location>
        <begin position="1"/>
        <end position="30"/>
    </location>
</feature>
<sequence length="399" mass="42471">MPVTPELKSTARTLMAASALSLLMAGSAFAFDGNAVAERMKEDYAAQGGQLDYQSVETQGSTVILKNSSVTMPGAKKEEKPFDLGDITLNDVTDAADGGYDIGRASVPNMNFPMAGMSMSAKGVEMDKLHLAPKVSTDPLANFLYYQKAKIDEIAITEDGKQIATFKDIVTTASPYKAGSPIDYSWDVAKVDIDVSAAKPSEMTKTIEALGYKQITGNIVSKGSWSPDGRLKLDKFDLTMDQGGKLGMTFDIGGYTLDFIKETQEAQAALAVNQDKNTGHLAMLGLIQQLTVNGASIRFDDVSLTGKVLDYYAKKQGSDRSTIVNQTKAVLPFLAGQLKNAAFASQVTQAVGAYLDNPKSLEIRAVPSSPVPVAVLMATGTAQPERLPDVLGVTVTANK</sequence>
<dbReference type="AlphaFoldDB" id="A0A318T0J1"/>
<dbReference type="RefSeq" id="WP_110752751.1">
    <property type="nucleotide sequence ID" value="NZ_QJTF01000015.1"/>
</dbReference>
<evidence type="ECO:0000313" key="3">
    <source>
        <dbReference type="Proteomes" id="UP000247454"/>
    </source>
</evidence>
<name>A0A318T0J1_9HYPH</name>
<dbReference type="OrthoDB" id="7824623at2"/>
<dbReference type="EMBL" id="QJTF01000015">
    <property type="protein sequence ID" value="PYE87194.1"/>
    <property type="molecule type" value="Genomic_DNA"/>
</dbReference>
<evidence type="ECO:0000313" key="2">
    <source>
        <dbReference type="EMBL" id="PYE87194.1"/>
    </source>
</evidence>
<comment type="caution">
    <text evidence="2">The sequence shown here is derived from an EMBL/GenBank/DDBJ whole genome shotgun (WGS) entry which is preliminary data.</text>
</comment>
<proteinExistence type="predicted"/>